<dbReference type="EMBL" id="QGKV02000299">
    <property type="protein sequence ID" value="KAF3591431.1"/>
    <property type="molecule type" value="Genomic_DNA"/>
</dbReference>
<protein>
    <submittedName>
        <fullName evidence="2">Uncharacterized protein</fullName>
    </submittedName>
</protein>
<comment type="caution">
    <text evidence="2">The sequence shown here is derived from an EMBL/GenBank/DDBJ whole genome shotgun (WGS) entry which is preliminary data.</text>
</comment>
<feature type="region of interest" description="Disordered" evidence="1">
    <location>
        <begin position="76"/>
        <end position="116"/>
    </location>
</feature>
<proteinExistence type="predicted"/>
<accession>A0ABQ7E4D3</accession>
<evidence type="ECO:0000313" key="3">
    <source>
        <dbReference type="Proteomes" id="UP000266723"/>
    </source>
</evidence>
<organism evidence="2 3">
    <name type="scientific">Brassica cretica</name>
    <name type="common">Mustard</name>
    <dbReference type="NCBI Taxonomy" id="69181"/>
    <lineage>
        <taxon>Eukaryota</taxon>
        <taxon>Viridiplantae</taxon>
        <taxon>Streptophyta</taxon>
        <taxon>Embryophyta</taxon>
        <taxon>Tracheophyta</taxon>
        <taxon>Spermatophyta</taxon>
        <taxon>Magnoliopsida</taxon>
        <taxon>eudicotyledons</taxon>
        <taxon>Gunneridae</taxon>
        <taxon>Pentapetalae</taxon>
        <taxon>rosids</taxon>
        <taxon>malvids</taxon>
        <taxon>Brassicales</taxon>
        <taxon>Brassicaceae</taxon>
        <taxon>Brassiceae</taxon>
        <taxon>Brassica</taxon>
    </lineage>
</organism>
<name>A0ABQ7E4D3_BRACR</name>
<gene>
    <name evidence="2" type="ORF">DY000_02020848</name>
</gene>
<evidence type="ECO:0000256" key="1">
    <source>
        <dbReference type="SAM" id="MobiDB-lite"/>
    </source>
</evidence>
<reference evidence="2 3" key="1">
    <citation type="journal article" date="2020" name="BMC Genomics">
        <title>Intraspecific diversification of the crop wild relative Brassica cretica Lam. using demographic model selection.</title>
        <authorList>
            <person name="Kioukis A."/>
            <person name="Michalopoulou V.A."/>
            <person name="Briers L."/>
            <person name="Pirintsos S."/>
            <person name="Studholme D.J."/>
            <person name="Pavlidis P."/>
            <person name="Sarris P.F."/>
        </authorList>
    </citation>
    <scope>NUCLEOTIDE SEQUENCE [LARGE SCALE GENOMIC DNA]</scope>
    <source>
        <strain evidence="3">cv. PFS-1207/04</strain>
    </source>
</reference>
<sequence length="116" mass="12692">MGRKELKSIASNRARKRRLRGPGDRGAVPQIVEQLRRSRDLRFYILAPTVGKINEKHLCEETDLSFLSAIMDPNQTVGTTPSRVNDIDPIGSDSGTEATPTGLTGANDATRTTQTQ</sequence>
<dbReference type="Proteomes" id="UP000266723">
    <property type="component" value="Unassembled WGS sequence"/>
</dbReference>
<evidence type="ECO:0000313" key="2">
    <source>
        <dbReference type="EMBL" id="KAF3591431.1"/>
    </source>
</evidence>
<feature type="region of interest" description="Disordered" evidence="1">
    <location>
        <begin position="1"/>
        <end position="25"/>
    </location>
</feature>
<keyword evidence="3" id="KW-1185">Reference proteome</keyword>
<feature type="compositionally biased region" description="Polar residues" evidence="1">
    <location>
        <begin position="93"/>
        <end position="116"/>
    </location>
</feature>